<feature type="transmembrane region" description="Helical" evidence="1">
    <location>
        <begin position="6"/>
        <end position="24"/>
    </location>
</feature>
<reference evidence="2 3" key="1">
    <citation type="submission" date="2021-05" db="EMBL/GenBank/DDBJ databases">
        <title>Naturally bred epsilon2 phages have an improved host range and effectivity in uropathogenic E. coli over their ancestor phages.</title>
        <authorList>
            <person name="Saez D."/>
            <person name="Loose M."/>
            <person name="Mutti M."/>
            <person name="Visram Z."/>
            <person name="Hitzenhammer E."/>
            <person name="Dippel D."/>
            <person name="Tisakova L."/>
            <person name="Schertler S."/>
            <person name="Wittmann J."/>
            <person name="Corsini L."/>
            <person name="Wagenlehner F."/>
        </authorList>
    </citation>
    <scope>NUCLEOTIDE SEQUENCE [LARGE SCALE GENOMIC DNA]</scope>
</reference>
<gene>
    <name evidence="2" type="ORF">101114UKE3_135</name>
</gene>
<evidence type="ECO:0000256" key="1">
    <source>
        <dbReference type="SAM" id="Phobius"/>
    </source>
</evidence>
<name>A0AAE8C382_9CAUD</name>
<proteinExistence type="predicted"/>
<accession>A0AAE8C382</accession>
<protein>
    <submittedName>
        <fullName evidence="2">Uncharacterized protein</fullName>
    </submittedName>
</protein>
<keyword evidence="1" id="KW-0472">Membrane</keyword>
<organism evidence="2 3">
    <name type="scientific">Escherichia phage vB_EcoP-101114UKE3</name>
    <dbReference type="NCBI Taxonomy" id="2865794"/>
    <lineage>
        <taxon>Viruses</taxon>
        <taxon>Duplodnaviria</taxon>
        <taxon>Heunggongvirae</taxon>
        <taxon>Uroviricota</taxon>
        <taxon>Caudoviricetes</taxon>
        <taxon>Mktvariviridae</taxon>
        <taxon>Gordonclarkvirinae</taxon>
        <taxon>Suseptimavirus</taxon>
        <taxon>Suseptimavirus 101114UKE3</taxon>
    </lineage>
</organism>
<sequence>MVNILSEYFTLSTLFIIFFYSIPLSRLNLCERAR</sequence>
<evidence type="ECO:0000313" key="3">
    <source>
        <dbReference type="Proteomes" id="UP000827177"/>
    </source>
</evidence>
<keyword evidence="1" id="KW-0812">Transmembrane</keyword>
<keyword evidence="3" id="KW-1185">Reference proteome</keyword>
<evidence type="ECO:0000313" key="2">
    <source>
        <dbReference type="EMBL" id="QZI79266.1"/>
    </source>
</evidence>
<dbReference type="Proteomes" id="UP000827177">
    <property type="component" value="Segment"/>
</dbReference>
<dbReference type="EMBL" id="MZ234017">
    <property type="protein sequence ID" value="QZI79266.1"/>
    <property type="molecule type" value="Genomic_DNA"/>
</dbReference>
<keyword evidence="1" id="KW-1133">Transmembrane helix</keyword>